<sequence>MASTPFSHRWPVFLFQVSAEKGFCLRFCPLPPLHTKPRSSETPCYLMCLNPTGHLLSLQ</sequence>
<reference evidence="1" key="1">
    <citation type="submission" date="2014-11" db="EMBL/GenBank/DDBJ databases">
        <authorList>
            <person name="Amaro Gonzalez C."/>
        </authorList>
    </citation>
    <scope>NUCLEOTIDE SEQUENCE</scope>
</reference>
<name>A0A0E9QEW5_ANGAN</name>
<dbReference type="EMBL" id="GBXM01093268">
    <property type="protein sequence ID" value="JAH15309.1"/>
    <property type="molecule type" value="Transcribed_RNA"/>
</dbReference>
<protein>
    <submittedName>
        <fullName evidence="1">Uncharacterized protein</fullName>
    </submittedName>
</protein>
<dbReference type="AlphaFoldDB" id="A0A0E9QEW5"/>
<evidence type="ECO:0000313" key="1">
    <source>
        <dbReference type="EMBL" id="JAH15309.1"/>
    </source>
</evidence>
<proteinExistence type="predicted"/>
<accession>A0A0E9QEW5</accession>
<organism evidence="1">
    <name type="scientific">Anguilla anguilla</name>
    <name type="common">European freshwater eel</name>
    <name type="synonym">Muraena anguilla</name>
    <dbReference type="NCBI Taxonomy" id="7936"/>
    <lineage>
        <taxon>Eukaryota</taxon>
        <taxon>Metazoa</taxon>
        <taxon>Chordata</taxon>
        <taxon>Craniata</taxon>
        <taxon>Vertebrata</taxon>
        <taxon>Euteleostomi</taxon>
        <taxon>Actinopterygii</taxon>
        <taxon>Neopterygii</taxon>
        <taxon>Teleostei</taxon>
        <taxon>Anguilliformes</taxon>
        <taxon>Anguillidae</taxon>
        <taxon>Anguilla</taxon>
    </lineage>
</organism>
<reference evidence="1" key="2">
    <citation type="journal article" date="2015" name="Fish Shellfish Immunol.">
        <title>Early steps in the European eel (Anguilla anguilla)-Vibrio vulnificus interaction in the gills: Role of the RtxA13 toxin.</title>
        <authorList>
            <person name="Callol A."/>
            <person name="Pajuelo D."/>
            <person name="Ebbesson L."/>
            <person name="Teles M."/>
            <person name="MacKenzie S."/>
            <person name="Amaro C."/>
        </authorList>
    </citation>
    <scope>NUCLEOTIDE SEQUENCE</scope>
</reference>